<evidence type="ECO:0000256" key="5">
    <source>
        <dbReference type="ARBA" id="ARBA00022519"/>
    </source>
</evidence>
<reference evidence="13" key="1">
    <citation type="journal article" date="2012" name="Environ. Microbiol.">
        <title>Genomic content of uncultured Bacteroidetes from contrasting oceanic provinces in the North Atlantic Ocean.</title>
        <authorList>
            <person name="Gomez-Pereira P.R."/>
            <person name="Schuler M."/>
            <person name="Fuchs B.M."/>
            <person name="Bennke C."/>
            <person name="Teeling H."/>
            <person name="Waldmann J."/>
            <person name="Richter M."/>
            <person name="Barbe V."/>
            <person name="Bataille E."/>
            <person name="Glockner F.O."/>
            <person name="Amann R."/>
        </authorList>
    </citation>
    <scope>NUCLEOTIDE SEQUENCE</scope>
</reference>
<dbReference type="InterPro" id="IPR003538">
    <property type="entry name" value="TonB"/>
</dbReference>
<evidence type="ECO:0000259" key="12">
    <source>
        <dbReference type="PROSITE" id="PS52015"/>
    </source>
</evidence>
<keyword evidence="9 11" id="KW-0472">Membrane</keyword>
<evidence type="ECO:0000256" key="3">
    <source>
        <dbReference type="ARBA" id="ARBA00022448"/>
    </source>
</evidence>
<dbReference type="GO" id="GO:0098797">
    <property type="term" value="C:plasma membrane protein complex"/>
    <property type="evidence" value="ECO:0007669"/>
    <property type="project" value="TreeGrafter"/>
</dbReference>
<organism evidence="13">
    <name type="scientific">uncultured Flavobacteriia bacterium</name>
    <dbReference type="NCBI Taxonomy" id="212695"/>
    <lineage>
        <taxon>Bacteria</taxon>
        <taxon>Pseudomonadati</taxon>
        <taxon>Bacteroidota</taxon>
        <taxon>Flavobacteriia</taxon>
        <taxon>environmental samples</taxon>
    </lineage>
</organism>
<reference evidence="13" key="2">
    <citation type="submission" date="2012-02" db="EMBL/GenBank/DDBJ databases">
        <authorList>
            <person name="Genoscope - CEA"/>
        </authorList>
    </citation>
    <scope>NUCLEOTIDE SEQUENCE</scope>
</reference>
<dbReference type="GO" id="GO:0015031">
    <property type="term" value="P:protein transport"/>
    <property type="evidence" value="ECO:0007669"/>
    <property type="project" value="UniProtKB-KW"/>
</dbReference>
<sequence length="223" mass="24950">MEVKKNPEVDPDKKKGFLFTIGLLSALGLVLIAFEWSQFESGPAGFGKLSVELEEEEMIPITQQEPPPPPPPPPPQTTIIQIVEDDEEIEEELEIEDTDMDEDTEIQPMIMEEEENEEPEIFTIVEDMPTFPGGEGELFRYLGENIKYPPMAKDAGITGTVFVTFVVKEDGKVSGSRILRGIGGGCDEEAIRVVESMPSWKPGKQRGKAVRVQYNLPIRFVLR</sequence>
<keyword evidence="4" id="KW-1003">Cell membrane</keyword>
<accession>H6RFW9</accession>
<keyword evidence="5" id="KW-0997">Cell inner membrane</keyword>
<dbReference type="GO" id="GO:0015891">
    <property type="term" value="P:siderophore transport"/>
    <property type="evidence" value="ECO:0007669"/>
    <property type="project" value="InterPro"/>
</dbReference>
<feature type="domain" description="TonB C-terminal" evidence="12">
    <location>
        <begin position="133"/>
        <end position="223"/>
    </location>
</feature>
<evidence type="ECO:0000256" key="4">
    <source>
        <dbReference type="ARBA" id="ARBA00022475"/>
    </source>
</evidence>
<dbReference type="InterPro" id="IPR051045">
    <property type="entry name" value="TonB-dependent_transducer"/>
</dbReference>
<dbReference type="GO" id="GO:0031992">
    <property type="term" value="F:energy transducer activity"/>
    <property type="evidence" value="ECO:0007669"/>
    <property type="project" value="InterPro"/>
</dbReference>
<feature type="transmembrane region" description="Helical" evidence="11">
    <location>
        <begin position="16"/>
        <end position="34"/>
    </location>
</feature>
<evidence type="ECO:0000256" key="1">
    <source>
        <dbReference type="ARBA" id="ARBA00004383"/>
    </source>
</evidence>
<dbReference type="SUPFAM" id="SSF74653">
    <property type="entry name" value="TolA/TonB C-terminal domain"/>
    <property type="match status" value="1"/>
</dbReference>
<comment type="subcellular location">
    <subcellularLocation>
        <location evidence="1">Cell inner membrane</location>
        <topology evidence="1">Single-pass membrane protein</topology>
        <orientation evidence="1">Periplasmic side</orientation>
    </subcellularLocation>
</comment>
<gene>
    <name evidence="13" type="ORF">VIS_S3CCB20029</name>
</gene>
<proteinExistence type="inferred from homology"/>
<dbReference type="PANTHER" id="PTHR33446">
    <property type="entry name" value="PROTEIN TONB-RELATED"/>
    <property type="match status" value="1"/>
</dbReference>
<evidence type="ECO:0000256" key="6">
    <source>
        <dbReference type="ARBA" id="ARBA00022692"/>
    </source>
</evidence>
<keyword evidence="8 11" id="KW-1133">Transmembrane helix</keyword>
<protein>
    <submittedName>
        <fullName evidence="13">Protein containing TonB, C-terminal domain</fullName>
    </submittedName>
</protein>
<dbReference type="AlphaFoldDB" id="H6RFW9"/>
<evidence type="ECO:0000256" key="7">
    <source>
        <dbReference type="ARBA" id="ARBA00022927"/>
    </source>
</evidence>
<dbReference type="PROSITE" id="PS52015">
    <property type="entry name" value="TONB_CTD"/>
    <property type="match status" value="1"/>
</dbReference>
<dbReference type="GO" id="GO:0055085">
    <property type="term" value="P:transmembrane transport"/>
    <property type="evidence" value="ECO:0007669"/>
    <property type="project" value="InterPro"/>
</dbReference>
<dbReference type="SUPFAM" id="SSF101447">
    <property type="entry name" value="Formin homology 2 domain (FH2 domain)"/>
    <property type="match status" value="1"/>
</dbReference>
<keyword evidence="7" id="KW-0653">Protein transport</keyword>
<dbReference type="Pfam" id="PF03544">
    <property type="entry name" value="TonB_C"/>
    <property type="match status" value="1"/>
</dbReference>
<evidence type="ECO:0000256" key="2">
    <source>
        <dbReference type="ARBA" id="ARBA00006555"/>
    </source>
</evidence>
<dbReference type="InterPro" id="IPR006260">
    <property type="entry name" value="TonB/TolA_C"/>
</dbReference>
<dbReference type="GO" id="GO:0030288">
    <property type="term" value="C:outer membrane-bounded periplasmic space"/>
    <property type="evidence" value="ECO:0007669"/>
    <property type="project" value="InterPro"/>
</dbReference>
<feature type="compositionally biased region" description="Pro residues" evidence="10">
    <location>
        <begin position="65"/>
        <end position="76"/>
    </location>
</feature>
<dbReference type="Gene3D" id="3.30.1150.10">
    <property type="match status" value="1"/>
</dbReference>
<dbReference type="EMBL" id="FO117593">
    <property type="protein sequence ID" value="CCF99930.1"/>
    <property type="molecule type" value="Genomic_DNA"/>
</dbReference>
<keyword evidence="3" id="KW-0813">Transport</keyword>
<evidence type="ECO:0000256" key="8">
    <source>
        <dbReference type="ARBA" id="ARBA00022989"/>
    </source>
</evidence>
<dbReference type="NCBIfam" id="TIGR01352">
    <property type="entry name" value="tonB_Cterm"/>
    <property type="match status" value="1"/>
</dbReference>
<keyword evidence="6 11" id="KW-0812">Transmembrane</keyword>
<dbReference type="PRINTS" id="PR01374">
    <property type="entry name" value="TONBPROTEIN"/>
</dbReference>
<evidence type="ECO:0000256" key="9">
    <source>
        <dbReference type="ARBA" id="ARBA00023136"/>
    </source>
</evidence>
<dbReference type="InterPro" id="IPR037682">
    <property type="entry name" value="TonB_C"/>
</dbReference>
<dbReference type="PANTHER" id="PTHR33446:SF2">
    <property type="entry name" value="PROTEIN TONB"/>
    <property type="match status" value="1"/>
</dbReference>
<evidence type="ECO:0000256" key="10">
    <source>
        <dbReference type="SAM" id="MobiDB-lite"/>
    </source>
</evidence>
<feature type="region of interest" description="Disordered" evidence="10">
    <location>
        <begin position="58"/>
        <end position="78"/>
    </location>
</feature>
<evidence type="ECO:0000256" key="11">
    <source>
        <dbReference type="SAM" id="Phobius"/>
    </source>
</evidence>
<comment type="similarity">
    <text evidence="2">Belongs to the TonB family.</text>
</comment>
<name>H6RFW9_9BACT</name>
<evidence type="ECO:0000313" key="13">
    <source>
        <dbReference type="EMBL" id="CCF99930.1"/>
    </source>
</evidence>